<proteinExistence type="predicted"/>
<feature type="chain" id="PRO_5031542577" evidence="1">
    <location>
        <begin position="20"/>
        <end position="194"/>
    </location>
</feature>
<accession>A0A7Y3W5R9</accession>
<dbReference type="InterPro" id="IPR036249">
    <property type="entry name" value="Thioredoxin-like_sf"/>
</dbReference>
<dbReference type="GO" id="GO:0016491">
    <property type="term" value="F:oxidoreductase activity"/>
    <property type="evidence" value="ECO:0007669"/>
    <property type="project" value="InterPro"/>
</dbReference>
<dbReference type="Pfam" id="PF00578">
    <property type="entry name" value="AhpC-TSA"/>
    <property type="match status" value="1"/>
</dbReference>
<keyword evidence="1" id="KW-0732">Signal</keyword>
<feature type="signal peptide" evidence="1">
    <location>
        <begin position="1"/>
        <end position="19"/>
    </location>
</feature>
<feature type="domain" description="Thioredoxin" evidence="2">
    <location>
        <begin position="14"/>
        <end position="169"/>
    </location>
</feature>
<dbReference type="SUPFAM" id="SSF52833">
    <property type="entry name" value="Thioredoxin-like"/>
    <property type="match status" value="1"/>
</dbReference>
<dbReference type="EMBL" id="JABFCX010000003">
    <property type="protein sequence ID" value="NNU16914.1"/>
    <property type="molecule type" value="Genomic_DNA"/>
</dbReference>
<dbReference type="PANTHER" id="PTHR43640:SF1">
    <property type="entry name" value="THIOREDOXIN-DEPENDENT PEROXIREDOXIN"/>
    <property type="match status" value="1"/>
</dbReference>
<dbReference type="InterPro" id="IPR000866">
    <property type="entry name" value="AhpC/TSA"/>
</dbReference>
<evidence type="ECO:0000259" key="2">
    <source>
        <dbReference type="PROSITE" id="PS51352"/>
    </source>
</evidence>
<evidence type="ECO:0000313" key="4">
    <source>
        <dbReference type="Proteomes" id="UP000536835"/>
    </source>
</evidence>
<organism evidence="3 4">
    <name type="scientific">Parvularcula mediterranea</name>
    <dbReference type="NCBI Taxonomy" id="2732508"/>
    <lineage>
        <taxon>Bacteria</taxon>
        <taxon>Pseudomonadati</taxon>
        <taxon>Pseudomonadota</taxon>
        <taxon>Alphaproteobacteria</taxon>
        <taxon>Parvularculales</taxon>
        <taxon>Parvularculaceae</taxon>
        <taxon>Parvularcula</taxon>
    </lineage>
</organism>
<evidence type="ECO:0000313" key="3">
    <source>
        <dbReference type="EMBL" id="NNU16914.1"/>
    </source>
</evidence>
<dbReference type="InterPro" id="IPR013766">
    <property type="entry name" value="Thioredoxin_domain"/>
</dbReference>
<keyword evidence="4" id="KW-1185">Reference proteome</keyword>
<dbReference type="PANTHER" id="PTHR43640">
    <property type="entry name" value="OS07G0260300 PROTEIN"/>
    <property type="match status" value="1"/>
</dbReference>
<dbReference type="Gene3D" id="3.40.30.10">
    <property type="entry name" value="Glutaredoxin"/>
    <property type="match status" value="1"/>
</dbReference>
<dbReference type="RefSeq" id="WP_173199834.1">
    <property type="nucleotide sequence ID" value="NZ_JABFCX010000003.1"/>
</dbReference>
<dbReference type="GO" id="GO:0016209">
    <property type="term" value="F:antioxidant activity"/>
    <property type="evidence" value="ECO:0007669"/>
    <property type="project" value="InterPro"/>
</dbReference>
<protein>
    <submittedName>
        <fullName evidence="3">Redoxin domain-containing protein</fullName>
    </submittedName>
</protein>
<gene>
    <name evidence="3" type="ORF">HK107_11350</name>
</gene>
<dbReference type="AlphaFoldDB" id="A0A7Y3W5R9"/>
<dbReference type="Proteomes" id="UP000536835">
    <property type="component" value="Unassembled WGS sequence"/>
</dbReference>
<dbReference type="PROSITE" id="PS51352">
    <property type="entry name" value="THIOREDOXIN_2"/>
    <property type="match status" value="1"/>
</dbReference>
<evidence type="ECO:0000256" key="1">
    <source>
        <dbReference type="SAM" id="SignalP"/>
    </source>
</evidence>
<name>A0A7Y3W5R9_9PROT</name>
<dbReference type="InterPro" id="IPR047262">
    <property type="entry name" value="PRX-like1"/>
</dbReference>
<comment type="caution">
    <text evidence="3">The sequence shown here is derived from an EMBL/GenBank/DDBJ whole genome shotgun (WGS) entry which is preliminary data.</text>
</comment>
<sequence>MITTLVSLLALAAPIPGQAAPTFTEVSAQNGEISLEQFEGKTVVLEWTNDGCPFVKKHYNANNMQQLQKRAAAEEIVWIQVISSAPGKQGHADAARATHLNEDRGAKPAYVLLDEDGSMGRAYAAKTTPHMFVIDGEGMVRYNGAIDTIPSSNPDDIPNAQNYVSAALSQMKDGGEVVTKVSKPYGCSVKYADS</sequence>
<reference evidence="3 4" key="1">
    <citation type="submission" date="2020-05" db="EMBL/GenBank/DDBJ databases">
        <title>Parvularcula mediterraneae sp. nov., isolated from polypropylene straw from shallow seawater of the seashore of Laganas in Zakynthos island, Greece.</title>
        <authorList>
            <person name="Szabo I."/>
            <person name="Al-Omari J."/>
            <person name="Rado J."/>
            <person name="Szerdahelyi G.S."/>
        </authorList>
    </citation>
    <scope>NUCLEOTIDE SEQUENCE [LARGE SCALE GENOMIC DNA]</scope>
    <source>
        <strain evidence="3 4">ZS-1/3</strain>
    </source>
</reference>